<proteinExistence type="predicted"/>
<comment type="caution">
    <text evidence="1">The sequence shown here is derived from an EMBL/GenBank/DDBJ whole genome shotgun (WGS) entry which is preliminary data.</text>
</comment>
<dbReference type="EMBL" id="JBBLZC010000006">
    <property type="protein sequence ID" value="MEK0082995.1"/>
    <property type="molecule type" value="Genomic_DNA"/>
</dbReference>
<gene>
    <name evidence="1" type="ORF">U1T56_07525</name>
</gene>
<evidence type="ECO:0000313" key="1">
    <source>
        <dbReference type="EMBL" id="MEK0082995.1"/>
    </source>
</evidence>
<accession>A0ABU8XRE5</accession>
<name>A0ABU8XRE5_9PROT</name>
<evidence type="ECO:0000313" key="2">
    <source>
        <dbReference type="Proteomes" id="UP001375743"/>
    </source>
</evidence>
<keyword evidence="2" id="KW-1185">Reference proteome</keyword>
<organism evidence="1 2">
    <name type="scientific">Benzoatithermus flavus</name>
    <dbReference type="NCBI Taxonomy" id="3108223"/>
    <lineage>
        <taxon>Bacteria</taxon>
        <taxon>Pseudomonadati</taxon>
        <taxon>Pseudomonadota</taxon>
        <taxon>Alphaproteobacteria</taxon>
        <taxon>Geminicoccales</taxon>
        <taxon>Geminicoccaceae</taxon>
        <taxon>Benzoatithermus</taxon>
    </lineage>
</organism>
<dbReference type="RefSeq" id="WP_418158848.1">
    <property type="nucleotide sequence ID" value="NZ_JBBLZC010000006.1"/>
</dbReference>
<reference evidence="1 2" key="1">
    <citation type="submission" date="2024-01" db="EMBL/GenBank/DDBJ databases">
        <title>Multi-omics insights into the function and evolution of sodium benzoate biodegradation pathways in Benzoatithermus flavus gen. nov., sp. nov. from hot spring.</title>
        <authorList>
            <person name="Hu C.-J."/>
            <person name="Li W.-J."/>
        </authorList>
    </citation>
    <scope>NUCLEOTIDE SEQUENCE [LARGE SCALE GENOMIC DNA]</scope>
    <source>
        <strain evidence="1 2">SYSU G07066</strain>
    </source>
</reference>
<dbReference type="Proteomes" id="UP001375743">
    <property type="component" value="Unassembled WGS sequence"/>
</dbReference>
<sequence>MSTLSPSMPVQHRRRRALTELDAVIDRAERMRDRCLLDVQDRKDAGKGLGRAGAMLRVAEERLELLYRSRRALLESEGEEG</sequence>
<protein>
    <submittedName>
        <fullName evidence="1">Uncharacterized protein</fullName>
    </submittedName>
</protein>